<evidence type="ECO:0008006" key="4">
    <source>
        <dbReference type="Google" id="ProtNLM"/>
    </source>
</evidence>
<keyword evidence="1" id="KW-0472">Membrane</keyword>
<feature type="transmembrane region" description="Helical" evidence="1">
    <location>
        <begin position="18"/>
        <end position="38"/>
    </location>
</feature>
<evidence type="ECO:0000313" key="3">
    <source>
        <dbReference type="Proteomes" id="UP000004410"/>
    </source>
</evidence>
<accession>A7B353</accession>
<name>A7B353_MEDG7</name>
<protein>
    <recommendedName>
        <fullName evidence="4">Holin-like toxin</fullName>
    </recommendedName>
</protein>
<gene>
    <name evidence="2" type="ORF">RUMGNA_01981</name>
</gene>
<evidence type="ECO:0000256" key="1">
    <source>
        <dbReference type="SAM" id="Phobius"/>
    </source>
</evidence>
<dbReference type="Proteomes" id="UP000004410">
    <property type="component" value="Unassembled WGS sequence"/>
</dbReference>
<evidence type="ECO:0000313" key="2">
    <source>
        <dbReference type="EMBL" id="EDN77672.1"/>
    </source>
</evidence>
<keyword evidence="1" id="KW-0812">Transmembrane</keyword>
<sequence>MQCPTIGNSKEEKNMMDLIALGILIICFGCVKLFANFCESLINPKEK</sequence>
<comment type="caution">
    <text evidence="2">The sequence shown here is derived from an EMBL/GenBank/DDBJ whole genome shotgun (WGS) entry which is preliminary data.</text>
</comment>
<reference evidence="2 3" key="2">
    <citation type="submission" date="2007-06" db="EMBL/GenBank/DDBJ databases">
        <title>Draft genome sequence of Ruminococcus gnavus (ATCC 29149).</title>
        <authorList>
            <person name="Sudarsanam P."/>
            <person name="Ley R."/>
            <person name="Guruge J."/>
            <person name="Turnbaugh P.J."/>
            <person name="Mahowald M."/>
            <person name="Liep D."/>
            <person name="Gordon J."/>
        </authorList>
    </citation>
    <scope>NUCLEOTIDE SEQUENCE [LARGE SCALE GENOMIC DNA]</scope>
    <source>
        <strain evidence="2 3">ATCC 29149</strain>
    </source>
</reference>
<proteinExistence type="predicted"/>
<dbReference type="AlphaFoldDB" id="A7B353"/>
<reference evidence="2 3" key="1">
    <citation type="submission" date="2007-04" db="EMBL/GenBank/DDBJ databases">
        <authorList>
            <person name="Fulton L."/>
            <person name="Clifton S."/>
            <person name="Fulton B."/>
            <person name="Xu J."/>
            <person name="Minx P."/>
            <person name="Pepin K.H."/>
            <person name="Johnson M."/>
            <person name="Thiruvilangam P."/>
            <person name="Bhonagiri V."/>
            <person name="Nash W.E."/>
            <person name="Mardis E.R."/>
            <person name="Wilson R.K."/>
        </authorList>
    </citation>
    <scope>NUCLEOTIDE SEQUENCE [LARGE SCALE GENOMIC DNA]</scope>
    <source>
        <strain evidence="2 3">ATCC 29149</strain>
    </source>
</reference>
<keyword evidence="1" id="KW-1133">Transmembrane helix</keyword>
<dbReference type="PaxDb" id="411470-RUMGNA_01981"/>
<organism evidence="2 3">
    <name type="scientific">Mediterraneibacter gnavus (strain ATCC 29149 / DSM 114966 / JCM 6515 / VPI C7-9)</name>
    <name type="common">Ruminococcus gnavus</name>
    <dbReference type="NCBI Taxonomy" id="411470"/>
    <lineage>
        <taxon>Bacteria</taxon>
        <taxon>Bacillati</taxon>
        <taxon>Bacillota</taxon>
        <taxon>Clostridia</taxon>
        <taxon>Lachnospirales</taxon>
        <taxon>Lachnospiraceae</taxon>
        <taxon>Mediterraneibacter</taxon>
    </lineage>
</organism>
<dbReference type="EMBL" id="AAYG02000015">
    <property type="protein sequence ID" value="EDN77672.1"/>
    <property type="molecule type" value="Genomic_DNA"/>
</dbReference>